<dbReference type="STRING" id="85701.BM1374166_01051"/>
<accession>A0A2N9Y866</accession>
<name>A0A2N9Y866_9HYPH</name>
<reference evidence="2 3" key="1">
    <citation type="submission" date="2017-06" db="EMBL/GenBank/DDBJ databases">
        <title>Draft genome of Bartonella tribocorum strain L103, isolated from a rodent in Laos.</title>
        <authorList>
            <person name="Hadjadj L."/>
            <person name="Jiyipong T."/>
            <person name="Morand S."/>
            <person name="Diene S.M."/>
            <person name="Rolain J.-M."/>
        </authorList>
    </citation>
    <scope>NUCLEOTIDE SEQUENCE [LARGE SCALE GENOMIC DNA]</scope>
    <source>
        <strain evidence="2 3">L103</strain>
    </source>
</reference>
<dbReference type="RefSeq" id="WP_100129685.1">
    <property type="nucleotide sequence ID" value="NZ_CADDYI010000021.1"/>
</dbReference>
<protein>
    <submittedName>
        <fullName evidence="2">Uncharacterized protein</fullName>
    </submittedName>
</protein>
<dbReference type="OrthoDB" id="7925780at2"/>
<dbReference type="AlphaFoldDB" id="A0A2N9Y866"/>
<comment type="caution">
    <text evidence="2">The sequence shown here is derived from an EMBL/GenBank/DDBJ whole genome shotgun (WGS) entry which is preliminary data.</text>
</comment>
<dbReference type="Proteomes" id="UP000229839">
    <property type="component" value="Unassembled WGS sequence"/>
</dbReference>
<gene>
    <name evidence="2" type="ORF">CER18_09180</name>
</gene>
<evidence type="ECO:0000313" key="3">
    <source>
        <dbReference type="Proteomes" id="UP000229839"/>
    </source>
</evidence>
<dbReference type="EMBL" id="NJGE01000040">
    <property type="protein sequence ID" value="PIT67899.1"/>
    <property type="molecule type" value="Genomic_DNA"/>
</dbReference>
<organism evidence="2 3">
    <name type="scientific">Bartonella tribocorum</name>
    <dbReference type="NCBI Taxonomy" id="85701"/>
    <lineage>
        <taxon>Bacteria</taxon>
        <taxon>Pseudomonadati</taxon>
        <taxon>Pseudomonadota</taxon>
        <taxon>Alphaproteobacteria</taxon>
        <taxon>Hyphomicrobiales</taxon>
        <taxon>Bartonellaceae</taxon>
        <taxon>Bartonella</taxon>
    </lineage>
</organism>
<evidence type="ECO:0000313" key="2">
    <source>
        <dbReference type="EMBL" id="PIT67899.1"/>
    </source>
</evidence>
<feature type="chain" id="PRO_5014860820" evidence="1">
    <location>
        <begin position="25"/>
        <end position="75"/>
    </location>
</feature>
<feature type="signal peptide" evidence="1">
    <location>
        <begin position="1"/>
        <end position="24"/>
    </location>
</feature>
<keyword evidence="1" id="KW-0732">Signal</keyword>
<evidence type="ECO:0000256" key="1">
    <source>
        <dbReference type="SAM" id="SignalP"/>
    </source>
</evidence>
<sequence>MIFWFKRNLSLLLAALAVFLMALAKAFHLGKKSERQKQTEKALKTATTRFEVENEVNQKSDTDVRSALSRWVRGK</sequence>
<proteinExistence type="predicted"/>